<gene>
    <name evidence="2" type="ORF">RF55_14239</name>
</gene>
<dbReference type="EMBL" id="LBMM01011649">
    <property type="protein sequence ID" value="KMQ86720.1"/>
    <property type="molecule type" value="Genomic_DNA"/>
</dbReference>
<dbReference type="Pfam" id="PF00078">
    <property type="entry name" value="RVT_1"/>
    <property type="match status" value="1"/>
</dbReference>
<evidence type="ECO:0000313" key="2">
    <source>
        <dbReference type="EMBL" id="KMQ86720.1"/>
    </source>
</evidence>
<dbReference type="PANTHER" id="PTHR24559">
    <property type="entry name" value="TRANSPOSON TY3-I GAG-POL POLYPROTEIN"/>
    <property type="match status" value="1"/>
</dbReference>
<feature type="domain" description="Reverse transcriptase" evidence="1">
    <location>
        <begin position="3"/>
        <end position="96"/>
    </location>
</feature>
<proteinExistence type="predicted"/>
<dbReference type="STRING" id="67767.A0A0J7N241"/>
<keyword evidence="3" id="KW-1185">Reference proteome</keyword>
<dbReference type="SUPFAM" id="SSF56672">
    <property type="entry name" value="DNA/RNA polymerases"/>
    <property type="match status" value="1"/>
</dbReference>
<dbReference type="InterPro" id="IPR053134">
    <property type="entry name" value="RNA-dir_DNA_polymerase"/>
</dbReference>
<protein>
    <submittedName>
        <fullName evidence="2">Gag pol polyprotein</fullName>
    </submittedName>
</protein>
<sequence length="127" mass="14598">MVQKGNGAWRPCGDYRKLNARTIPDCYPIPHIEDSSQTLHEKKIFITVDLVRAYNQISILEQDIPKTAITPLGLYKFTYMPFGLRNAQTFQKFMNEGGLDYCYAYILVASRTEEEHKTQLKGNCSND</sequence>
<dbReference type="InterPro" id="IPR043128">
    <property type="entry name" value="Rev_trsase/Diguanyl_cyclase"/>
</dbReference>
<evidence type="ECO:0000259" key="1">
    <source>
        <dbReference type="Pfam" id="PF00078"/>
    </source>
</evidence>
<comment type="caution">
    <text evidence="2">The sequence shown here is derived from an EMBL/GenBank/DDBJ whole genome shotgun (WGS) entry which is preliminary data.</text>
</comment>
<dbReference type="InterPro" id="IPR000477">
    <property type="entry name" value="RT_dom"/>
</dbReference>
<dbReference type="GO" id="GO:0071897">
    <property type="term" value="P:DNA biosynthetic process"/>
    <property type="evidence" value="ECO:0007669"/>
    <property type="project" value="UniProtKB-ARBA"/>
</dbReference>
<dbReference type="Proteomes" id="UP000036403">
    <property type="component" value="Unassembled WGS sequence"/>
</dbReference>
<dbReference type="CDD" id="cd01647">
    <property type="entry name" value="RT_LTR"/>
    <property type="match status" value="1"/>
</dbReference>
<dbReference type="InterPro" id="IPR043502">
    <property type="entry name" value="DNA/RNA_pol_sf"/>
</dbReference>
<organism evidence="2 3">
    <name type="scientific">Lasius niger</name>
    <name type="common">Black garden ant</name>
    <dbReference type="NCBI Taxonomy" id="67767"/>
    <lineage>
        <taxon>Eukaryota</taxon>
        <taxon>Metazoa</taxon>
        <taxon>Ecdysozoa</taxon>
        <taxon>Arthropoda</taxon>
        <taxon>Hexapoda</taxon>
        <taxon>Insecta</taxon>
        <taxon>Pterygota</taxon>
        <taxon>Neoptera</taxon>
        <taxon>Endopterygota</taxon>
        <taxon>Hymenoptera</taxon>
        <taxon>Apocrita</taxon>
        <taxon>Aculeata</taxon>
        <taxon>Formicoidea</taxon>
        <taxon>Formicidae</taxon>
        <taxon>Formicinae</taxon>
        <taxon>Lasius</taxon>
        <taxon>Lasius</taxon>
    </lineage>
</organism>
<evidence type="ECO:0000313" key="3">
    <source>
        <dbReference type="Proteomes" id="UP000036403"/>
    </source>
</evidence>
<dbReference type="Gene3D" id="3.10.10.10">
    <property type="entry name" value="HIV Type 1 Reverse Transcriptase, subunit A, domain 1"/>
    <property type="match status" value="1"/>
</dbReference>
<dbReference type="PaxDb" id="67767-A0A0J7N241"/>
<accession>A0A0J7N241</accession>
<dbReference type="PANTHER" id="PTHR24559:SF444">
    <property type="entry name" value="REVERSE TRANSCRIPTASE DOMAIN-CONTAINING PROTEIN"/>
    <property type="match status" value="1"/>
</dbReference>
<dbReference type="Gene3D" id="3.30.70.270">
    <property type="match status" value="1"/>
</dbReference>
<dbReference type="AlphaFoldDB" id="A0A0J7N241"/>
<dbReference type="OrthoDB" id="7701233at2759"/>
<reference evidence="2 3" key="1">
    <citation type="submission" date="2015-04" db="EMBL/GenBank/DDBJ databases">
        <title>Lasius niger genome sequencing.</title>
        <authorList>
            <person name="Konorov E.A."/>
            <person name="Nikitin M.A."/>
            <person name="Kirill M.V."/>
            <person name="Chang P."/>
        </authorList>
    </citation>
    <scope>NUCLEOTIDE SEQUENCE [LARGE SCALE GENOMIC DNA]</scope>
    <source>
        <tissue evidence="2">Whole</tissue>
    </source>
</reference>
<name>A0A0J7N241_LASNI</name>